<dbReference type="GO" id="GO:0003677">
    <property type="term" value="F:DNA binding"/>
    <property type="evidence" value="ECO:0007669"/>
    <property type="project" value="TreeGrafter"/>
</dbReference>
<proteinExistence type="predicted"/>
<keyword evidence="3" id="KW-1185">Reference proteome</keyword>
<organism evidence="2 3">
    <name type="scientific">Rhizophagus clarus</name>
    <dbReference type="NCBI Taxonomy" id="94130"/>
    <lineage>
        <taxon>Eukaryota</taxon>
        <taxon>Fungi</taxon>
        <taxon>Fungi incertae sedis</taxon>
        <taxon>Mucoromycota</taxon>
        <taxon>Glomeromycotina</taxon>
        <taxon>Glomeromycetes</taxon>
        <taxon>Glomerales</taxon>
        <taxon>Glomeraceae</taxon>
        <taxon>Rhizophagus</taxon>
    </lineage>
</organism>
<dbReference type="PANTHER" id="PTHR19303">
    <property type="entry name" value="TRANSPOSON"/>
    <property type="match status" value="1"/>
</dbReference>
<evidence type="ECO:0000313" key="2">
    <source>
        <dbReference type="EMBL" id="GBC05815.1"/>
    </source>
</evidence>
<accession>A0A2Z6S4M8</accession>
<feature type="domain" description="DDE-1" evidence="1">
    <location>
        <begin position="113"/>
        <end position="287"/>
    </location>
</feature>
<dbReference type="Proteomes" id="UP000247702">
    <property type="component" value="Unassembled WGS sequence"/>
</dbReference>
<gene>
    <name evidence="2" type="ORF">RclHR1_06440002</name>
</gene>
<dbReference type="EMBL" id="BEXD01004031">
    <property type="protein sequence ID" value="GBC05815.1"/>
    <property type="molecule type" value="Genomic_DNA"/>
</dbReference>
<comment type="caution">
    <text evidence="2">The sequence shown here is derived from an EMBL/GenBank/DDBJ whole genome shotgun (WGS) entry which is preliminary data.</text>
</comment>
<name>A0A2Z6S4M8_9GLOM</name>
<dbReference type="PANTHER" id="PTHR19303:SF57">
    <property type="entry name" value="HTH CENPB-TYPE DOMAIN-CONTAINING PROTEIN"/>
    <property type="match status" value="1"/>
</dbReference>
<sequence length="346" mass="39549">MQNILKEREMITLYGGSAKEFKTSCQWISSFMKRYKLSWRRRTKISQKLPSQTEETLAKFHQFINNLRTRKSFDLCNIFNMDETPVWFDMAGNFTIDQKGEKTVQIRSTGNDKNRFTVVLTCAADGTKLPPICIFKGKRLSKGEKIPPGVVVWFQDKGWMDSELMNRYIDYLGDEINKRTGARAPKLMVYDSFRGHLEKSVKEKFRDYGFDLGVIPGGLTSLCQPLDVAINKPFKANLRKEWHLWMAAGGAGQTNKGNLRRAKFSDVCAWVKRSWDGISDEIIIDSFKTCGISNALDEVEDFDNEIIDISDDDLEDGINDNLEHDVSDDNLEDDISCDDSDIGINE</sequence>
<evidence type="ECO:0000313" key="3">
    <source>
        <dbReference type="Proteomes" id="UP000247702"/>
    </source>
</evidence>
<dbReference type="AlphaFoldDB" id="A0A2Z6S4M8"/>
<reference evidence="2 3" key="1">
    <citation type="submission" date="2017-11" db="EMBL/GenBank/DDBJ databases">
        <title>The genome of Rhizophagus clarus HR1 reveals common genetic basis of auxotrophy among arbuscular mycorrhizal fungi.</title>
        <authorList>
            <person name="Kobayashi Y."/>
        </authorList>
    </citation>
    <scope>NUCLEOTIDE SEQUENCE [LARGE SCALE GENOMIC DNA]</scope>
    <source>
        <strain evidence="2 3">HR1</strain>
    </source>
</reference>
<dbReference type="InterPro" id="IPR050863">
    <property type="entry name" value="CenT-Element_Derived"/>
</dbReference>
<dbReference type="InterPro" id="IPR004875">
    <property type="entry name" value="DDE_SF_endonuclease_dom"/>
</dbReference>
<protein>
    <recommendedName>
        <fullName evidence="1">DDE-1 domain-containing protein</fullName>
    </recommendedName>
</protein>
<evidence type="ECO:0000259" key="1">
    <source>
        <dbReference type="Pfam" id="PF03184"/>
    </source>
</evidence>
<dbReference type="GO" id="GO:0005634">
    <property type="term" value="C:nucleus"/>
    <property type="evidence" value="ECO:0007669"/>
    <property type="project" value="TreeGrafter"/>
</dbReference>
<dbReference type="Pfam" id="PF03184">
    <property type="entry name" value="DDE_1"/>
    <property type="match status" value="1"/>
</dbReference>